<dbReference type="OrthoDB" id="9793489at2"/>
<evidence type="ECO:0000259" key="1">
    <source>
        <dbReference type="Pfam" id="PF00144"/>
    </source>
</evidence>
<dbReference type="Gene3D" id="3.40.710.10">
    <property type="entry name" value="DD-peptidase/beta-lactamase superfamily"/>
    <property type="match status" value="1"/>
</dbReference>
<reference evidence="2 3" key="1">
    <citation type="submission" date="2019-02" db="EMBL/GenBank/DDBJ databases">
        <authorList>
            <person name="Li Y."/>
        </authorList>
    </citation>
    <scope>NUCLEOTIDE SEQUENCE [LARGE SCALE GENOMIC DNA]</scope>
    <source>
        <strain evidence="2 3">30C10-4-7</strain>
    </source>
</reference>
<organism evidence="2 3">
    <name type="scientific">Sphingobacterium corticibacterium</name>
    <dbReference type="NCBI Taxonomy" id="2484746"/>
    <lineage>
        <taxon>Bacteria</taxon>
        <taxon>Pseudomonadati</taxon>
        <taxon>Bacteroidota</taxon>
        <taxon>Sphingobacteriia</taxon>
        <taxon>Sphingobacteriales</taxon>
        <taxon>Sphingobacteriaceae</taxon>
        <taxon>Sphingobacterium</taxon>
    </lineage>
</organism>
<protein>
    <submittedName>
        <fullName evidence="2">Class A beta-lactamase-related serine hydrolase</fullName>
    </submittedName>
</protein>
<proteinExistence type="predicted"/>
<dbReference type="AlphaFoldDB" id="A0A4Q6XMY5"/>
<comment type="caution">
    <text evidence="2">The sequence shown here is derived from an EMBL/GenBank/DDBJ whole genome shotgun (WGS) entry which is preliminary data.</text>
</comment>
<dbReference type="InterPro" id="IPR012338">
    <property type="entry name" value="Beta-lactam/transpept-like"/>
</dbReference>
<dbReference type="RefSeq" id="WP_130142467.1">
    <property type="nucleotide sequence ID" value="NZ_SGIT01000003.1"/>
</dbReference>
<dbReference type="InterPro" id="IPR011990">
    <property type="entry name" value="TPR-like_helical_dom_sf"/>
</dbReference>
<evidence type="ECO:0000313" key="3">
    <source>
        <dbReference type="Proteomes" id="UP000292855"/>
    </source>
</evidence>
<dbReference type="InterPro" id="IPR050789">
    <property type="entry name" value="Diverse_Enzym_Activities"/>
</dbReference>
<gene>
    <name evidence="2" type="ORF">EWE74_15220</name>
</gene>
<dbReference type="Pfam" id="PF00144">
    <property type="entry name" value="Beta-lactamase"/>
    <property type="match status" value="1"/>
</dbReference>
<name>A0A4Q6XMY5_9SPHI</name>
<dbReference type="GO" id="GO:0016787">
    <property type="term" value="F:hydrolase activity"/>
    <property type="evidence" value="ECO:0007669"/>
    <property type="project" value="UniProtKB-KW"/>
</dbReference>
<dbReference type="SUPFAM" id="SSF48452">
    <property type="entry name" value="TPR-like"/>
    <property type="match status" value="1"/>
</dbReference>
<evidence type="ECO:0000313" key="2">
    <source>
        <dbReference type="EMBL" id="RZF58682.1"/>
    </source>
</evidence>
<sequence>MQISSALFLAFGLFLTACKPVPPVKIDFSTVRKQDLDTFMKEICHRYRIPGMAYVVIQGDSLYCNAVGIKNAQEDPMTIHTPIRAGELSEPLLAYAVLGLEQSGGLDLTEKVVEYLPYFKMGGNAYRNIAIEHLLTHTSGIDNYTLFYDKPRFDSIALETTTKSIATQIPRWELPRIEILRSAYNYDILADLMEKSTGKPFEEEVQDRVFQPLGMSHSSFTKLDDAAHSFVVQDYLDYSFVPNNGYPYTRAHSGSRGLHASVYDMGLWMFHILHNDKFASRFLQVCYRSAKERGIGYGWDIMTDENGIDCYFKTTESEGFSNQMILIPAKNIGVLIMSNISSDFNPSKITNMVAAWLEDRTALYLRIPIHIPMGIKLKETGQVEDALREYISYKDKYSEMYDFSEKSLLLLGQNLLKYENNVVQAITLFKFCTAMYPQSAMAYLNLAEAYLYDKQLAACRLQIEQANRLTEHTANREDFVRYLQERMEILEEIK</sequence>
<feature type="domain" description="Beta-lactamase-related" evidence="1">
    <location>
        <begin position="37"/>
        <end position="343"/>
    </location>
</feature>
<dbReference type="PANTHER" id="PTHR43283:SF18">
    <property type="match status" value="1"/>
</dbReference>
<dbReference type="InterPro" id="IPR001466">
    <property type="entry name" value="Beta-lactam-related"/>
</dbReference>
<dbReference type="EMBL" id="SGIT01000003">
    <property type="protein sequence ID" value="RZF58682.1"/>
    <property type="molecule type" value="Genomic_DNA"/>
</dbReference>
<keyword evidence="2" id="KW-0378">Hydrolase</keyword>
<dbReference type="Gene3D" id="1.25.40.10">
    <property type="entry name" value="Tetratricopeptide repeat domain"/>
    <property type="match status" value="1"/>
</dbReference>
<dbReference type="PANTHER" id="PTHR43283">
    <property type="entry name" value="BETA-LACTAMASE-RELATED"/>
    <property type="match status" value="1"/>
</dbReference>
<dbReference type="Proteomes" id="UP000292855">
    <property type="component" value="Unassembled WGS sequence"/>
</dbReference>
<accession>A0A4Q6XMY5</accession>
<dbReference type="SUPFAM" id="SSF56601">
    <property type="entry name" value="beta-lactamase/transpeptidase-like"/>
    <property type="match status" value="1"/>
</dbReference>
<keyword evidence="3" id="KW-1185">Reference proteome</keyword>